<comment type="caution">
    <text evidence="14">The sequence shown here is derived from an EMBL/GenBank/DDBJ whole genome shotgun (WGS) entry which is preliminary data.</text>
</comment>
<feature type="region of interest" description="Disordered" evidence="13">
    <location>
        <begin position="808"/>
        <end position="878"/>
    </location>
</feature>
<dbReference type="InterPro" id="IPR006238">
    <property type="entry name" value="Cys_b_lyase_euk"/>
</dbReference>
<evidence type="ECO:0000313" key="15">
    <source>
        <dbReference type="Proteomes" id="UP000747399"/>
    </source>
</evidence>
<proteinExistence type="inferred from homology"/>
<dbReference type="PANTHER" id="PTHR11808">
    <property type="entry name" value="TRANS-SULFURATION ENZYME FAMILY MEMBER"/>
    <property type="match status" value="1"/>
</dbReference>
<evidence type="ECO:0000256" key="9">
    <source>
        <dbReference type="ARBA" id="ARBA00047213"/>
    </source>
</evidence>
<dbReference type="PROSITE" id="PS00868">
    <property type="entry name" value="CYS_MET_METAB_PP"/>
    <property type="match status" value="1"/>
</dbReference>
<dbReference type="PANTHER" id="PTHR11808:SF50">
    <property type="entry name" value="CYSTATHIONINE BETA-LYASE"/>
    <property type="match status" value="1"/>
</dbReference>
<dbReference type="GO" id="GO:0030170">
    <property type="term" value="F:pyridoxal phosphate binding"/>
    <property type="evidence" value="ECO:0007669"/>
    <property type="project" value="InterPro"/>
</dbReference>
<evidence type="ECO:0000256" key="5">
    <source>
        <dbReference type="ARBA" id="ARBA00022898"/>
    </source>
</evidence>
<dbReference type="Gene3D" id="3.40.640.10">
    <property type="entry name" value="Type I PLP-dependent aspartate aminotransferase-like (Major domain)"/>
    <property type="match status" value="1"/>
</dbReference>
<dbReference type="InterPro" id="IPR003767">
    <property type="entry name" value="Malate/L-lactate_DH-like"/>
</dbReference>
<dbReference type="Proteomes" id="UP000747399">
    <property type="component" value="Unassembled WGS sequence"/>
</dbReference>
<dbReference type="InterPro" id="IPR054542">
    <property type="entry name" value="Cys_met_metab_PP"/>
</dbReference>
<dbReference type="CDD" id="cd00614">
    <property type="entry name" value="CGS_like"/>
    <property type="match status" value="1"/>
</dbReference>
<evidence type="ECO:0000256" key="13">
    <source>
        <dbReference type="SAM" id="MobiDB-lite"/>
    </source>
</evidence>
<dbReference type="GO" id="GO:0047804">
    <property type="term" value="F:cysteine-S-conjugate beta-lyase activity"/>
    <property type="evidence" value="ECO:0007669"/>
    <property type="project" value="UniProtKB-EC"/>
</dbReference>
<evidence type="ECO:0000256" key="11">
    <source>
        <dbReference type="ARBA" id="ARBA00064715"/>
    </source>
</evidence>
<dbReference type="SUPFAM" id="SSF89733">
    <property type="entry name" value="L-sulfolactate dehydrogenase-like"/>
    <property type="match status" value="1"/>
</dbReference>
<sequence length="911" mass="96045">MSTYGIYAQGTFECAASASGMRLAVLPRRIHSGAVPSRWRTIIEERLRCTLPISPVKQQTFRSASFMAMSSAGQPSVKQTEEVPIAELRTLCTKALKLLGYKPEEIEILNDVLFYAQLRDNNQGIIKITSGGLNKSPEARPPVIEKETRLSALINGKNSAGMLVLHKATQMAIERAKNQGFGIVGTNHTPSSTGALGYYVDLISREGLIGIVLAQSPEFVAPHGAKQPIFGTNPIGISIPAQDGAVTMDMATAAYAWFGLLEARAAGRPIPPDVAMNAAGQATTDPNEVLQGGAIRVFDRSYKGSNLALMVELLAGPLVGAAVADKLEERNWGNLVVAIDPGLLGDKDEIKRRVQVVLDRVRGAERLPGVDEILLPGERGNRKANARLAAGVMPLEANLLSQLRALAAKYDAQGSPPGSPAKLAVATRLVHPKTKVVDPYGGSMPPLWQTATFAQPSATTFGEYDYTRSGNPTRTMLEEQFAELEGGDRGFAFTSGMAALAAVCKLVKSGEHILAGEDIYGGTSRLLSQVVPTAGVSVTNVDMTDLEAVRAAIQPGRTKLVMVESPTNPRMQICDIAAIVAIAREAGAITVVDNSIMAPVFQRPLALGADISMTSGTKFVGGHGDVTLGLLSVKGQELAKRVYFLQNAEGAGLAPFDCWLALRGLKTMALRMEKSAANAAALASFLAKHPLVRKVNYPGLPQHPGHALHFRQASGAGSLLSFETGSVEASKVIVEATQLFKVTVSFGNVNSLISLPCYMSHASIPAEVRAARGLPDDLVRISTGIEDPQDLIADLDQAMTLAMEKSGIRPATSPTGGAAASPQSTGTTTAVVSSNSSSSSTSGGNGSTPATVTYSFGNGNGNSNGSKPALRGSLTGIVPASDREQWLMDRIRSLEAQLQEEQGATSQSHAQ</sequence>
<dbReference type="InterPro" id="IPR015421">
    <property type="entry name" value="PyrdxlP-dep_Trfase_major"/>
</dbReference>
<dbReference type="AlphaFoldDB" id="A0A8J4BB05"/>
<comment type="subunit">
    <text evidence="11">Forms homodimers. May form homotetramers from two homodimers.</text>
</comment>
<evidence type="ECO:0000313" key="14">
    <source>
        <dbReference type="EMBL" id="GIL55171.1"/>
    </source>
</evidence>
<dbReference type="InterPro" id="IPR043143">
    <property type="entry name" value="Mal/L-sulf/L-lact_DH-like_NADP"/>
</dbReference>
<keyword evidence="7" id="KW-0486">Methionine biosynthesis</keyword>
<dbReference type="GO" id="GO:0071266">
    <property type="term" value="P:'de novo' L-methionine biosynthetic process"/>
    <property type="evidence" value="ECO:0007669"/>
    <property type="project" value="InterPro"/>
</dbReference>
<protein>
    <recommendedName>
        <fullName evidence="12">Cystathionine beta-lyase, chloroplastic</fullName>
        <ecNumber evidence="3">4.4.1.13</ecNumber>
    </recommendedName>
    <alternativeName>
        <fullName evidence="9">Cysteine-S-conjugate beta-lyase</fullName>
    </alternativeName>
</protein>
<dbReference type="SUPFAM" id="SSF53383">
    <property type="entry name" value="PLP-dependent transferases"/>
    <property type="match status" value="1"/>
</dbReference>
<reference evidence="14" key="1">
    <citation type="journal article" date="2021" name="Proc. Natl. Acad. Sci. U.S.A.">
        <title>Three genomes in the algal genus Volvox reveal the fate of a haploid sex-determining region after a transition to homothallism.</title>
        <authorList>
            <person name="Yamamoto K."/>
            <person name="Hamaji T."/>
            <person name="Kawai-Toyooka H."/>
            <person name="Matsuzaki R."/>
            <person name="Takahashi F."/>
            <person name="Nishimura Y."/>
            <person name="Kawachi M."/>
            <person name="Noguchi H."/>
            <person name="Minakuchi Y."/>
            <person name="Umen J.G."/>
            <person name="Toyoda A."/>
            <person name="Nozaki H."/>
        </authorList>
    </citation>
    <scope>NUCLEOTIDE SEQUENCE</scope>
    <source>
        <strain evidence="14">NIES-3780</strain>
    </source>
</reference>
<evidence type="ECO:0000256" key="6">
    <source>
        <dbReference type="ARBA" id="ARBA00023002"/>
    </source>
</evidence>
<keyword evidence="8" id="KW-0456">Lyase</keyword>
<dbReference type="Pfam" id="PF01053">
    <property type="entry name" value="Cys_Met_Meta_PP"/>
    <property type="match status" value="1"/>
</dbReference>
<accession>A0A8J4BB05</accession>
<keyword evidence="5" id="KW-0663">Pyridoxal phosphate</keyword>
<keyword evidence="6" id="KW-0560">Oxidoreductase</keyword>
<gene>
    <name evidence="14" type="ORF">Vafri_10770</name>
</gene>
<dbReference type="InterPro" id="IPR015424">
    <property type="entry name" value="PyrdxlP-dep_Trfase"/>
</dbReference>
<evidence type="ECO:0000256" key="12">
    <source>
        <dbReference type="ARBA" id="ARBA00073814"/>
    </source>
</evidence>
<dbReference type="GO" id="GO:0019346">
    <property type="term" value="P:transsulfuration"/>
    <property type="evidence" value="ECO:0007669"/>
    <property type="project" value="InterPro"/>
</dbReference>
<comment type="similarity">
    <text evidence="2">Belongs to the trans-sulfuration enzymes family.</text>
</comment>
<keyword evidence="4" id="KW-0028">Amino-acid biosynthesis</keyword>
<dbReference type="GO" id="GO:0016491">
    <property type="term" value="F:oxidoreductase activity"/>
    <property type="evidence" value="ECO:0007669"/>
    <property type="project" value="UniProtKB-KW"/>
</dbReference>
<evidence type="ECO:0000256" key="4">
    <source>
        <dbReference type="ARBA" id="ARBA00022605"/>
    </source>
</evidence>
<dbReference type="InterPro" id="IPR000277">
    <property type="entry name" value="Cys/Met-Metab_PyrdxlP-dep_enz"/>
</dbReference>
<evidence type="ECO:0000256" key="10">
    <source>
        <dbReference type="ARBA" id="ARBA00052283"/>
    </source>
</evidence>
<evidence type="ECO:0000256" key="1">
    <source>
        <dbReference type="ARBA" id="ARBA00001933"/>
    </source>
</evidence>
<dbReference type="EMBL" id="BNCO01000020">
    <property type="protein sequence ID" value="GIL55171.1"/>
    <property type="molecule type" value="Genomic_DNA"/>
</dbReference>
<name>A0A8J4BB05_9CHLO</name>
<dbReference type="Gene3D" id="3.30.1370.60">
    <property type="entry name" value="Hypothetical oxidoreductase yiak, domain 2"/>
    <property type="match status" value="1"/>
</dbReference>
<evidence type="ECO:0000256" key="7">
    <source>
        <dbReference type="ARBA" id="ARBA00023167"/>
    </source>
</evidence>
<evidence type="ECO:0000256" key="8">
    <source>
        <dbReference type="ARBA" id="ARBA00023239"/>
    </source>
</evidence>
<feature type="compositionally biased region" description="Low complexity" evidence="13">
    <location>
        <begin position="824"/>
        <end position="851"/>
    </location>
</feature>
<dbReference type="Gene3D" id="1.10.1530.10">
    <property type="match status" value="1"/>
</dbReference>
<comment type="cofactor">
    <cofactor evidence="1">
        <name>pyridoxal 5'-phosphate</name>
        <dbReference type="ChEBI" id="CHEBI:597326"/>
    </cofactor>
</comment>
<evidence type="ECO:0000256" key="3">
    <source>
        <dbReference type="ARBA" id="ARBA00012224"/>
    </source>
</evidence>
<dbReference type="FunFam" id="3.90.1150.10:FF:000013">
    <property type="entry name" value="Cystathionine beta-lyase"/>
    <property type="match status" value="1"/>
</dbReference>
<dbReference type="InterPro" id="IPR043144">
    <property type="entry name" value="Mal/L-sulf/L-lact_DH-like_ah"/>
</dbReference>
<evidence type="ECO:0000256" key="2">
    <source>
        <dbReference type="ARBA" id="ARBA00009077"/>
    </source>
</evidence>
<dbReference type="NCBIfam" id="TIGR01329">
    <property type="entry name" value="cysta_beta_ly_E"/>
    <property type="match status" value="1"/>
</dbReference>
<dbReference type="Gene3D" id="3.90.1150.10">
    <property type="entry name" value="Aspartate Aminotransferase, domain 1"/>
    <property type="match status" value="1"/>
</dbReference>
<dbReference type="FunFam" id="3.40.640.10:FF:000009">
    <property type="entry name" value="Cystathionine gamma-synthase homolog"/>
    <property type="match status" value="1"/>
</dbReference>
<comment type="catalytic activity">
    <reaction evidence="10">
        <text>L,L-cystathionine + H2O = L-homocysteine + pyruvate + NH4(+)</text>
        <dbReference type="Rhea" id="RHEA:13965"/>
        <dbReference type="ChEBI" id="CHEBI:15361"/>
        <dbReference type="ChEBI" id="CHEBI:15377"/>
        <dbReference type="ChEBI" id="CHEBI:28938"/>
        <dbReference type="ChEBI" id="CHEBI:58161"/>
        <dbReference type="ChEBI" id="CHEBI:58199"/>
    </reaction>
    <physiologicalReaction direction="left-to-right" evidence="10">
        <dbReference type="Rhea" id="RHEA:13966"/>
    </physiologicalReaction>
</comment>
<dbReference type="InterPro" id="IPR036111">
    <property type="entry name" value="Mal/L-sulfo/L-lacto_DH-like_sf"/>
</dbReference>
<dbReference type="EC" id="4.4.1.13" evidence="3"/>
<dbReference type="Pfam" id="PF02615">
    <property type="entry name" value="Ldh_2"/>
    <property type="match status" value="1"/>
</dbReference>
<keyword evidence="15" id="KW-1185">Reference proteome</keyword>
<organism evidence="14 15">
    <name type="scientific">Volvox africanus</name>
    <dbReference type="NCBI Taxonomy" id="51714"/>
    <lineage>
        <taxon>Eukaryota</taxon>
        <taxon>Viridiplantae</taxon>
        <taxon>Chlorophyta</taxon>
        <taxon>core chlorophytes</taxon>
        <taxon>Chlorophyceae</taxon>
        <taxon>CS clade</taxon>
        <taxon>Chlamydomonadales</taxon>
        <taxon>Volvocaceae</taxon>
        <taxon>Volvox</taxon>
    </lineage>
</organism>
<dbReference type="GO" id="GO:0005737">
    <property type="term" value="C:cytoplasm"/>
    <property type="evidence" value="ECO:0007669"/>
    <property type="project" value="TreeGrafter"/>
</dbReference>
<dbReference type="InterPro" id="IPR015422">
    <property type="entry name" value="PyrdxlP-dep_Trfase_small"/>
</dbReference>